<feature type="region of interest" description="Disordered" evidence="1">
    <location>
        <begin position="209"/>
        <end position="232"/>
    </location>
</feature>
<name>A0A4R8DQ60_9BACT</name>
<proteinExistence type="predicted"/>
<evidence type="ECO:0000256" key="1">
    <source>
        <dbReference type="SAM" id="MobiDB-lite"/>
    </source>
</evidence>
<gene>
    <name evidence="2" type="ORF">EDB95_0920</name>
</gene>
<dbReference type="Proteomes" id="UP000294498">
    <property type="component" value="Unassembled WGS sequence"/>
</dbReference>
<protein>
    <submittedName>
        <fullName evidence="2">Uncharacterized protein</fullName>
    </submittedName>
</protein>
<feature type="compositionally biased region" description="Polar residues" evidence="1">
    <location>
        <begin position="219"/>
        <end position="229"/>
    </location>
</feature>
<dbReference type="AlphaFoldDB" id="A0A4R8DQ60"/>
<accession>A0A4R8DQ60</accession>
<dbReference type="EMBL" id="SODV01000001">
    <property type="protein sequence ID" value="TDW99905.1"/>
    <property type="molecule type" value="Genomic_DNA"/>
</dbReference>
<comment type="caution">
    <text evidence="2">The sequence shown here is derived from an EMBL/GenBank/DDBJ whole genome shotgun (WGS) entry which is preliminary data.</text>
</comment>
<evidence type="ECO:0000313" key="2">
    <source>
        <dbReference type="EMBL" id="TDW99905.1"/>
    </source>
</evidence>
<sequence length="388" mass="42193">MVNGYLVFDGSKDGDRQVDPQIAVGNGYILHGTNGGLIIYNKKGEYIDGVPQRDFADGIDPKLFYDSYNKVFGFDMWVYWDSAKIRPVNISVSETGDPRGAWNIYSVSASKGEDGGGIGYSHHWISYCFPGGPENTFVLSIADAKAGKSTKVYHFPGSLGEPVQMQGGSDDMYFFEIADKNFVIRKLTTLPDGTPVAVVVAHTPHHLANYDYPPESPQKDTNQTISSGDRNPKNVVYQNGYIWFSQAINYNGHSAVQWHQVDAGSGKIVQTGLIASPTSNYIQTTLAVNKHNDVLIGFQETNAQMYISPRFAYRYGHDKPGTIRGIISIGEGVAPTGGPAWGDYSGSVVDPDNMTDMWTIQSVAGKRGNGETVIARFIPAPAAATPAK</sequence>
<organism evidence="2 3">
    <name type="scientific">Dinghuibacter silviterrae</name>
    <dbReference type="NCBI Taxonomy" id="1539049"/>
    <lineage>
        <taxon>Bacteria</taxon>
        <taxon>Pseudomonadati</taxon>
        <taxon>Bacteroidota</taxon>
        <taxon>Chitinophagia</taxon>
        <taxon>Chitinophagales</taxon>
        <taxon>Chitinophagaceae</taxon>
        <taxon>Dinghuibacter</taxon>
    </lineage>
</organism>
<evidence type="ECO:0000313" key="3">
    <source>
        <dbReference type="Proteomes" id="UP000294498"/>
    </source>
</evidence>
<keyword evidence="3" id="KW-1185">Reference proteome</keyword>
<reference evidence="2 3" key="1">
    <citation type="submission" date="2019-03" db="EMBL/GenBank/DDBJ databases">
        <title>Genomic Encyclopedia of Type Strains, Phase IV (KMG-IV): sequencing the most valuable type-strain genomes for metagenomic binning, comparative biology and taxonomic classification.</title>
        <authorList>
            <person name="Goeker M."/>
        </authorList>
    </citation>
    <scope>NUCLEOTIDE SEQUENCE [LARGE SCALE GENOMIC DNA]</scope>
    <source>
        <strain evidence="2 3">DSM 100059</strain>
    </source>
</reference>